<evidence type="ECO:0000313" key="8">
    <source>
        <dbReference type="Proteomes" id="UP001446871"/>
    </source>
</evidence>
<comment type="cofactor">
    <cofactor evidence="1">
        <name>FAD</name>
        <dbReference type="ChEBI" id="CHEBI:57692"/>
    </cofactor>
</comment>
<name>A0ABR1U4R3_9PEZI</name>
<keyword evidence="4" id="KW-0274">FAD</keyword>
<keyword evidence="8" id="KW-1185">Reference proteome</keyword>
<reference evidence="7 8" key="1">
    <citation type="submission" date="2023-01" db="EMBL/GenBank/DDBJ databases">
        <title>Analysis of 21 Apiospora genomes using comparative genomics revels a genus with tremendous synthesis potential of carbohydrate active enzymes and secondary metabolites.</title>
        <authorList>
            <person name="Sorensen T."/>
        </authorList>
    </citation>
    <scope>NUCLEOTIDE SEQUENCE [LARGE SCALE GENOMIC DNA]</scope>
    <source>
        <strain evidence="7 8">CBS 83171</strain>
    </source>
</reference>
<dbReference type="InterPro" id="IPR016169">
    <property type="entry name" value="FAD-bd_PCMH_sub2"/>
</dbReference>
<protein>
    <recommendedName>
        <fullName evidence="6">FAD-binding PCMH-type domain-containing protein</fullName>
    </recommendedName>
</protein>
<keyword evidence="3" id="KW-0285">Flavoprotein</keyword>
<comment type="caution">
    <text evidence="7">The sequence shown here is derived from an EMBL/GenBank/DDBJ whole genome shotgun (WGS) entry which is preliminary data.</text>
</comment>
<accession>A0ABR1U4R3</accession>
<feature type="domain" description="FAD-binding PCMH-type" evidence="6">
    <location>
        <begin position="1"/>
        <end position="114"/>
    </location>
</feature>
<proteinExistence type="inferred from homology"/>
<dbReference type="Pfam" id="PF01565">
    <property type="entry name" value="FAD_binding_4"/>
    <property type="match status" value="1"/>
</dbReference>
<evidence type="ECO:0000259" key="6">
    <source>
        <dbReference type="PROSITE" id="PS51387"/>
    </source>
</evidence>
<dbReference type="Gene3D" id="3.30.465.10">
    <property type="match status" value="1"/>
</dbReference>
<organism evidence="7 8">
    <name type="scientific">Apiospora saccharicola</name>
    <dbReference type="NCBI Taxonomy" id="335842"/>
    <lineage>
        <taxon>Eukaryota</taxon>
        <taxon>Fungi</taxon>
        <taxon>Dikarya</taxon>
        <taxon>Ascomycota</taxon>
        <taxon>Pezizomycotina</taxon>
        <taxon>Sordariomycetes</taxon>
        <taxon>Xylariomycetidae</taxon>
        <taxon>Amphisphaeriales</taxon>
        <taxon>Apiosporaceae</taxon>
        <taxon>Apiospora</taxon>
    </lineage>
</organism>
<dbReference type="EMBL" id="JAQQWM010000008">
    <property type="protein sequence ID" value="KAK8053060.1"/>
    <property type="molecule type" value="Genomic_DNA"/>
</dbReference>
<dbReference type="InterPro" id="IPR050416">
    <property type="entry name" value="FAD-linked_Oxidoreductase"/>
</dbReference>
<dbReference type="SUPFAM" id="SSF56176">
    <property type="entry name" value="FAD-binding/transporter-associated domain-like"/>
    <property type="match status" value="1"/>
</dbReference>
<dbReference type="Proteomes" id="UP001446871">
    <property type="component" value="Unassembled WGS sequence"/>
</dbReference>
<gene>
    <name evidence="7" type="ORF">PG996_012361</name>
</gene>
<dbReference type="InterPro" id="IPR036318">
    <property type="entry name" value="FAD-bd_PCMH-like_sf"/>
</dbReference>
<sequence>MNKVTYDTAKKTITVGGGARYREIWTTAYNAKRELPLSSACVSVGGCTVGGGHGWLRGKYGLVIDAIVSVRVALWDGTIVTASETQNSDLFWVMRGAGQNFGIMLEFTMKTWPQTNGGKIYNADMSFTNKSLEEVLEEVLETINGPVHQTMHAVSSGIESASNLPPLAGFRTVGLLGARFYNGGGLLRGAPARQVRAYGDGAGQTGRGVSAGAECLTLGFTEIGLLLDEKDVEERCGCGLPLFDATKIHAVAAADWAMREAGE</sequence>
<evidence type="ECO:0000313" key="7">
    <source>
        <dbReference type="EMBL" id="KAK8053060.1"/>
    </source>
</evidence>
<dbReference type="InterPro" id="IPR006094">
    <property type="entry name" value="Oxid_FAD_bind_N"/>
</dbReference>
<comment type="similarity">
    <text evidence="2">Belongs to the oxygen-dependent FAD-linked oxidoreductase family.</text>
</comment>
<dbReference type="PANTHER" id="PTHR42973:SF39">
    <property type="entry name" value="FAD-BINDING PCMH-TYPE DOMAIN-CONTAINING PROTEIN"/>
    <property type="match status" value="1"/>
</dbReference>
<evidence type="ECO:0000256" key="5">
    <source>
        <dbReference type="ARBA" id="ARBA00023002"/>
    </source>
</evidence>
<evidence type="ECO:0000256" key="4">
    <source>
        <dbReference type="ARBA" id="ARBA00022827"/>
    </source>
</evidence>
<dbReference type="PANTHER" id="PTHR42973">
    <property type="entry name" value="BINDING OXIDOREDUCTASE, PUTATIVE (AFU_ORTHOLOGUE AFUA_1G17690)-RELATED"/>
    <property type="match status" value="1"/>
</dbReference>
<evidence type="ECO:0000256" key="3">
    <source>
        <dbReference type="ARBA" id="ARBA00022630"/>
    </source>
</evidence>
<evidence type="ECO:0000256" key="1">
    <source>
        <dbReference type="ARBA" id="ARBA00001974"/>
    </source>
</evidence>
<dbReference type="InterPro" id="IPR016166">
    <property type="entry name" value="FAD-bd_PCMH"/>
</dbReference>
<keyword evidence="5" id="KW-0560">Oxidoreductase</keyword>
<dbReference type="PROSITE" id="PS51387">
    <property type="entry name" value="FAD_PCMH"/>
    <property type="match status" value="1"/>
</dbReference>
<evidence type="ECO:0000256" key="2">
    <source>
        <dbReference type="ARBA" id="ARBA00005466"/>
    </source>
</evidence>